<dbReference type="Gene3D" id="1.20.120.1630">
    <property type="match status" value="1"/>
</dbReference>
<dbReference type="PANTHER" id="PTHR32251">
    <property type="entry name" value="3-OXO-5-ALPHA-STEROID 4-DEHYDROGENASE"/>
    <property type="match status" value="1"/>
</dbReference>
<accession>A0ABU6K867</accession>
<dbReference type="Proteomes" id="UP001331561">
    <property type="component" value="Unassembled WGS sequence"/>
</dbReference>
<feature type="transmembrane region" description="Helical" evidence="1">
    <location>
        <begin position="111"/>
        <end position="133"/>
    </location>
</feature>
<evidence type="ECO:0000256" key="1">
    <source>
        <dbReference type="SAM" id="Phobius"/>
    </source>
</evidence>
<feature type="transmembrane region" description="Helical" evidence="1">
    <location>
        <begin position="6"/>
        <end position="29"/>
    </location>
</feature>
<keyword evidence="1" id="KW-0812">Transmembrane</keyword>
<evidence type="ECO:0000313" key="3">
    <source>
        <dbReference type="Proteomes" id="UP001331561"/>
    </source>
</evidence>
<dbReference type="EMBL" id="JAYXHS010000004">
    <property type="protein sequence ID" value="MEC5388068.1"/>
    <property type="molecule type" value="Genomic_DNA"/>
</dbReference>
<feature type="transmembrane region" description="Helical" evidence="1">
    <location>
        <begin position="139"/>
        <end position="160"/>
    </location>
</feature>
<keyword evidence="1" id="KW-1133">Transmembrane helix</keyword>
<dbReference type="PANTHER" id="PTHR32251:SF17">
    <property type="entry name" value="STEROID 5-ALPHA REDUCTASE C-TERMINAL DOMAIN-CONTAINING PROTEIN"/>
    <property type="match status" value="1"/>
</dbReference>
<keyword evidence="3" id="KW-1185">Reference proteome</keyword>
<comment type="caution">
    <text evidence="2">The sequence shown here is derived from an EMBL/GenBank/DDBJ whole genome shotgun (WGS) entry which is preliminary data.</text>
</comment>
<gene>
    <name evidence="2" type="ORF">VVD49_20210</name>
</gene>
<feature type="transmembrane region" description="Helical" evidence="1">
    <location>
        <begin position="191"/>
        <end position="211"/>
    </location>
</feature>
<keyword evidence="1" id="KW-0472">Membrane</keyword>
<dbReference type="InterPro" id="IPR010721">
    <property type="entry name" value="UstE-like"/>
</dbReference>
<proteinExistence type="predicted"/>
<evidence type="ECO:0000313" key="2">
    <source>
        <dbReference type="EMBL" id="MEC5388068.1"/>
    </source>
</evidence>
<dbReference type="RefSeq" id="WP_327601038.1">
    <property type="nucleotide sequence ID" value="NZ_JAYXHS010000004.1"/>
</dbReference>
<organism evidence="2 3">
    <name type="scientific">Uliginosibacterium silvisoli</name>
    <dbReference type="NCBI Taxonomy" id="3114758"/>
    <lineage>
        <taxon>Bacteria</taxon>
        <taxon>Pseudomonadati</taxon>
        <taxon>Pseudomonadota</taxon>
        <taxon>Betaproteobacteria</taxon>
        <taxon>Rhodocyclales</taxon>
        <taxon>Zoogloeaceae</taxon>
        <taxon>Uliginosibacterium</taxon>
    </lineage>
</organism>
<dbReference type="Pfam" id="PF06966">
    <property type="entry name" value="DUF1295"/>
    <property type="match status" value="1"/>
</dbReference>
<dbReference type="PROSITE" id="PS50244">
    <property type="entry name" value="S5A_REDUCTASE"/>
    <property type="match status" value="1"/>
</dbReference>
<sequence length="267" mass="29301">MPEFSVLLDAALSGLGVIVAIALVTWAISVACKDVSIVDRVWPIFMLAAGLTYACSLGVDGARAVIVLALVATWALRLSGYITWRSWGGEEDRRYQEIRARNQPDFAFKSLYLVFALQAVLAWIISSPLLVAVASQNPLGWLDAIGIALAAFGILFEGIADTQMALFKARQENKGQVMDRGLWRYTRHPNYFGESCTWWGFFLIALSAGGFGGAWTLVSPVVLTLLLLKVSGVSLLEKDIGERRPGYREYIQRTNAFVPGPPREASK</sequence>
<protein>
    <submittedName>
        <fullName evidence="2">DUF1295 domain-containing protein</fullName>
    </submittedName>
</protein>
<feature type="transmembrane region" description="Helical" evidence="1">
    <location>
        <begin position="41"/>
        <end position="59"/>
    </location>
</feature>
<feature type="transmembrane region" description="Helical" evidence="1">
    <location>
        <begin position="65"/>
        <end position="84"/>
    </location>
</feature>
<name>A0ABU6K867_9RHOO</name>
<reference evidence="2 3" key="1">
    <citation type="submission" date="2024-01" db="EMBL/GenBank/DDBJ databases">
        <title>Uliginosibacterium soil sp. nov.</title>
        <authorList>
            <person name="Lv Y."/>
        </authorList>
    </citation>
    <scope>NUCLEOTIDE SEQUENCE [LARGE SCALE GENOMIC DNA]</scope>
    <source>
        <strain evidence="2 3">H3</strain>
    </source>
</reference>